<dbReference type="PANTHER" id="PTHR43142:SF1">
    <property type="entry name" value="CARBOXYLIC ESTER HYDROLASE"/>
    <property type="match status" value="1"/>
</dbReference>
<comment type="similarity">
    <text evidence="1 6">Belongs to the type-B carboxylesterase/lipase family.</text>
</comment>
<dbReference type="PANTHER" id="PTHR43142">
    <property type="entry name" value="CARBOXYLIC ESTER HYDROLASE"/>
    <property type="match status" value="1"/>
</dbReference>
<dbReference type="SUPFAM" id="SSF53474">
    <property type="entry name" value="alpha/beta-Hydrolases"/>
    <property type="match status" value="1"/>
</dbReference>
<evidence type="ECO:0000259" key="7">
    <source>
        <dbReference type="Pfam" id="PF00135"/>
    </source>
</evidence>
<evidence type="ECO:0000256" key="1">
    <source>
        <dbReference type="ARBA" id="ARBA00005964"/>
    </source>
</evidence>
<comment type="caution">
    <text evidence="8">The sequence shown here is derived from an EMBL/GenBank/DDBJ whole genome shotgun (WGS) entry which is preliminary data.</text>
</comment>
<proteinExistence type="inferred from homology"/>
<evidence type="ECO:0000256" key="6">
    <source>
        <dbReference type="RuleBase" id="RU361235"/>
    </source>
</evidence>
<dbReference type="Proteomes" id="UP001562425">
    <property type="component" value="Unassembled WGS sequence"/>
</dbReference>
<organism evidence="8 9">
    <name type="scientific">Culex pipiens pipiens</name>
    <name type="common">Northern house mosquito</name>
    <dbReference type="NCBI Taxonomy" id="38569"/>
    <lineage>
        <taxon>Eukaryota</taxon>
        <taxon>Metazoa</taxon>
        <taxon>Ecdysozoa</taxon>
        <taxon>Arthropoda</taxon>
        <taxon>Hexapoda</taxon>
        <taxon>Insecta</taxon>
        <taxon>Pterygota</taxon>
        <taxon>Neoptera</taxon>
        <taxon>Endopterygota</taxon>
        <taxon>Diptera</taxon>
        <taxon>Nematocera</taxon>
        <taxon>Culicoidea</taxon>
        <taxon>Culicidae</taxon>
        <taxon>Culicinae</taxon>
        <taxon>Culicini</taxon>
        <taxon>Culex</taxon>
        <taxon>Culex</taxon>
    </lineage>
</organism>
<evidence type="ECO:0000256" key="3">
    <source>
        <dbReference type="ARBA" id="ARBA00022801"/>
    </source>
</evidence>
<keyword evidence="3 6" id="KW-0378">Hydrolase</keyword>
<dbReference type="Gene3D" id="3.40.50.1820">
    <property type="entry name" value="alpha/beta hydrolase"/>
    <property type="match status" value="1"/>
</dbReference>
<dbReference type="EMBL" id="JBEHCU010005011">
    <property type="protein sequence ID" value="KAL1401175.1"/>
    <property type="molecule type" value="Genomic_DNA"/>
</dbReference>
<sequence length="640" mass="72807">MKLRLSGFIRLFCLQLCIYFQRSLFVDRARSFITAVKSSQTSNRLEDRCLDDLERININSSMLEFIFTVARLVFSVSTYFIKGNLLKLWPPEDRPVVTVRQGKLRGISDTLPNGHRYHYFKGVPYAQHPVGPLRFRPPVPLERFDTPTVECIMERSDCIQEDLFTHRVVGSEKGLYMNIYTPECNGEKFPVMVYIHGGGFLAGTGSSVFYNPIHLVQEGVIVVTMNYRLGPLGFLSFPAAGIAGNAGLKDQLLVFKWVNQNIAQFGGDPGNVTLFGESAGSISAYLHYLSPNSRKYFHRVICQSGIPCTETFFQSSGNEKARKLANLLGYEGDCDKEALEILLKASPAKLIKNQSKVLTSEEKQRGVKFAFMPVIEDIVSEESIITQTPEEIIKSSIDLSMPIIDGCNSGEGILSLYLMSKRLGIVNKEPQRLVPQLLGDLEEIDRTELGQQLKQFYFGDKPVGKGSENQINEALGDTYFLVNSLINAEWMAKYQPKVFHYHYRFTYHGRFSITKRLFNQNHVQGACHGDDVFYMFSPTYLPNLPEDSEECRVRQTFVKLWTNFAKWGEPTPNEGSGVPFRWAPVAKISADSTEFDLDCLEIDANTRMIRNPYPERITLWRDLLRRYRKGFLKHGLARSR</sequence>
<evidence type="ECO:0000256" key="4">
    <source>
        <dbReference type="ARBA" id="ARBA00023157"/>
    </source>
</evidence>
<protein>
    <recommendedName>
        <fullName evidence="6">Carboxylic ester hydrolase</fullName>
        <ecNumber evidence="6">3.1.1.-</ecNumber>
    </recommendedName>
</protein>
<dbReference type="AlphaFoldDB" id="A0ABD1DND4"/>
<dbReference type="GO" id="GO:0052689">
    <property type="term" value="F:carboxylic ester hydrolase activity"/>
    <property type="evidence" value="ECO:0007669"/>
    <property type="project" value="UniProtKB-KW"/>
</dbReference>
<dbReference type="EC" id="3.1.1.-" evidence="6"/>
<dbReference type="InterPro" id="IPR029058">
    <property type="entry name" value="AB_hydrolase_fold"/>
</dbReference>
<feature type="domain" description="Carboxylesterase type B" evidence="7">
    <location>
        <begin position="94"/>
        <end position="620"/>
    </location>
</feature>
<accession>A0ABD1DND4</accession>
<dbReference type="InterPro" id="IPR002018">
    <property type="entry name" value="CarbesteraseB"/>
</dbReference>
<gene>
    <name evidence="8" type="ORF">pipiens_001981</name>
</gene>
<dbReference type="Pfam" id="PF00135">
    <property type="entry name" value="COesterase"/>
    <property type="match status" value="1"/>
</dbReference>
<feature type="signal peptide" evidence="6">
    <location>
        <begin position="1"/>
        <end position="23"/>
    </location>
</feature>
<keyword evidence="4" id="KW-1015">Disulfide bond</keyword>
<evidence type="ECO:0000256" key="2">
    <source>
        <dbReference type="ARBA" id="ARBA00022487"/>
    </source>
</evidence>
<dbReference type="InterPro" id="IPR019826">
    <property type="entry name" value="Carboxylesterase_B_AS"/>
</dbReference>
<keyword evidence="6" id="KW-0732">Signal</keyword>
<name>A0ABD1DND4_CULPP</name>
<dbReference type="PROSITE" id="PS00122">
    <property type="entry name" value="CARBOXYLESTERASE_B_1"/>
    <property type="match status" value="1"/>
</dbReference>
<keyword evidence="2" id="KW-0719">Serine esterase</keyword>
<keyword evidence="9" id="KW-1185">Reference proteome</keyword>
<reference evidence="8 9" key="1">
    <citation type="submission" date="2024-05" db="EMBL/GenBank/DDBJ databases">
        <title>Culex pipiens pipiens assembly and annotation.</title>
        <authorList>
            <person name="Alout H."/>
            <person name="Durand T."/>
        </authorList>
    </citation>
    <scope>NUCLEOTIDE SEQUENCE [LARGE SCALE GENOMIC DNA]</scope>
    <source>
        <strain evidence="8">HA-2024</strain>
        <tissue evidence="8">Whole body</tissue>
    </source>
</reference>
<evidence type="ECO:0000313" key="8">
    <source>
        <dbReference type="EMBL" id="KAL1401175.1"/>
    </source>
</evidence>
<feature type="chain" id="PRO_5044525774" description="Carboxylic ester hydrolase" evidence="6">
    <location>
        <begin position="24"/>
        <end position="640"/>
    </location>
</feature>
<evidence type="ECO:0000313" key="9">
    <source>
        <dbReference type="Proteomes" id="UP001562425"/>
    </source>
</evidence>
<keyword evidence="5" id="KW-0325">Glycoprotein</keyword>
<evidence type="ECO:0000256" key="5">
    <source>
        <dbReference type="ARBA" id="ARBA00023180"/>
    </source>
</evidence>